<feature type="transmembrane region" description="Helical" evidence="6">
    <location>
        <begin position="45"/>
        <end position="66"/>
    </location>
</feature>
<dbReference type="EMBL" id="ML976726">
    <property type="protein sequence ID" value="KAF1967959.1"/>
    <property type="molecule type" value="Genomic_DNA"/>
</dbReference>
<dbReference type="AlphaFoldDB" id="A0A6A5UVG3"/>
<evidence type="ECO:0000256" key="2">
    <source>
        <dbReference type="ARBA" id="ARBA00022692"/>
    </source>
</evidence>
<dbReference type="OrthoDB" id="5417844at2759"/>
<protein>
    <recommendedName>
        <fullName evidence="7">Rhodopsin domain-containing protein</fullName>
    </recommendedName>
</protein>
<organism evidence="8 9">
    <name type="scientific">Bimuria novae-zelandiae CBS 107.79</name>
    <dbReference type="NCBI Taxonomy" id="1447943"/>
    <lineage>
        <taxon>Eukaryota</taxon>
        <taxon>Fungi</taxon>
        <taxon>Dikarya</taxon>
        <taxon>Ascomycota</taxon>
        <taxon>Pezizomycotina</taxon>
        <taxon>Dothideomycetes</taxon>
        <taxon>Pleosporomycetidae</taxon>
        <taxon>Pleosporales</taxon>
        <taxon>Massarineae</taxon>
        <taxon>Didymosphaeriaceae</taxon>
        <taxon>Bimuria</taxon>
    </lineage>
</organism>
<comment type="similarity">
    <text evidence="5">Belongs to the SAT4 family.</text>
</comment>
<keyword evidence="9" id="KW-1185">Reference proteome</keyword>
<evidence type="ECO:0000256" key="6">
    <source>
        <dbReference type="SAM" id="Phobius"/>
    </source>
</evidence>
<keyword evidence="3 6" id="KW-1133">Transmembrane helix</keyword>
<feature type="transmembrane region" description="Helical" evidence="6">
    <location>
        <begin position="238"/>
        <end position="258"/>
    </location>
</feature>
<evidence type="ECO:0000256" key="4">
    <source>
        <dbReference type="ARBA" id="ARBA00023136"/>
    </source>
</evidence>
<evidence type="ECO:0000313" key="9">
    <source>
        <dbReference type="Proteomes" id="UP000800036"/>
    </source>
</evidence>
<feature type="transmembrane region" description="Helical" evidence="6">
    <location>
        <begin position="199"/>
        <end position="218"/>
    </location>
</feature>
<keyword evidence="2 6" id="KW-0812">Transmembrane</keyword>
<feature type="transmembrane region" description="Helical" evidence="6">
    <location>
        <begin position="119"/>
        <end position="140"/>
    </location>
</feature>
<evidence type="ECO:0000313" key="8">
    <source>
        <dbReference type="EMBL" id="KAF1967959.1"/>
    </source>
</evidence>
<gene>
    <name evidence="8" type="ORF">BU23DRAFT_481807</name>
</gene>
<proteinExistence type="inferred from homology"/>
<feature type="domain" description="Rhodopsin" evidence="7">
    <location>
        <begin position="25"/>
        <end position="263"/>
    </location>
</feature>
<dbReference type="Pfam" id="PF20684">
    <property type="entry name" value="Fung_rhodopsin"/>
    <property type="match status" value="1"/>
</dbReference>
<evidence type="ECO:0000259" key="7">
    <source>
        <dbReference type="Pfam" id="PF20684"/>
    </source>
</evidence>
<evidence type="ECO:0000256" key="1">
    <source>
        <dbReference type="ARBA" id="ARBA00004141"/>
    </source>
</evidence>
<comment type="subcellular location">
    <subcellularLocation>
        <location evidence="1">Membrane</location>
        <topology evidence="1">Multi-pass membrane protein</topology>
    </subcellularLocation>
</comment>
<evidence type="ECO:0000256" key="3">
    <source>
        <dbReference type="ARBA" id="ARBA00022989"/>
    </source>
</evidence>
<evidence type="ECO:0000256" key="5">
    <source>
        <dbReference type="ARBA" id="ARBA00038359"/>
    </source>
</evidence>
<accession>A0A6A5UVG3</accession>
<dbReference type="PANTHER" id="PTHR33048:SF93">
    <property type="entry name" value="INTEGRAL MEMBRANE PROTEIN"/>
    <property type="match status" value="1"/>
</dbReference>
<sequence length="357" mass="39079">MEDFSAILNGVMWTQVVLAIIFIALRSYTRFFLIQSLGWDDLLMIVNLFTFIGYVVCITVGVSYGLGKKHAAVLPEDYSKAVMWEAIGQGICIMGIAASKSSVAVFLLRIVVEKWHKALLWFCIASTTVWCTVTTILLFVQCEPAAFLWDREIEGGVQRFDFTPVGLCMGSWSATMDFVLAIFPWHIIMGLNMKRKEKLTVACGLSLGVFAGICSIIRTYELQALSSPSEYVYDTVPMLLWSSTEVFATIICACIPILRPLYVRIVHGSAYGLGSSDRPTSYPLNKYARGGKAGLGSSKRSMGRSAVYAGAGASGTGLVRTTVRMGSAGVSEESILREMNGEGIRRTDEIRVTSSVV</sequence>
<dbReference type="InterPro" id="IPR052337">
    <property type="entry name" value="SAT4-like"/>
</dbReference>
<dbReference type="PANTHER" id="PTHR33048">
    <property type="entry name" value="PTH11-LIKE INTEGRAL MEMBRANE PROTEIN (AFU_ORTHOLOGUE AFUA_5G11245)"/>
    <property type="match status" value="1"/>
</dbReference>
<dbReference type="InterPro" id="IPR049326">
    <property type="entry name" value="Rhodopsin_dom_fungi"/>
</dbReference>
<dbReference type="GO" id="GO:0016020">
    <property type="term" value="C:membrane"/>
    <property type="evidence" value="ECO:0007669"/>
    <property type="project" value="UniProtKB-SubCell"/>
</dbReference>
<feature type="transmembrane region" description="Helical" evidence="6">
    <location>
        <begin position="86"/>
        <end position="112"/>
    </location>
</feature>
<keyword evidence="4 6" id="KW-0472">Membrane</keyword>
<feature type="transmembrane region" description="Helical" evidence="6">
    <location>
        <begin position="6"/>
        <end position="25"/>
    </location>
</feature>
<reference evidence="8" key="1">
    <citation type="journal article" date="2020" name="Stud. Mycol.">
        <title>101 Dothideomycetes genomes: a test case for predicting lifestyles and emergence of pathogens.</title>
        <authorList>
            <person name="Haridas S."/>
            <person name="Albert R."/>
            <person name="Binder M."/>
            <person name="Bloem J."/>
            <person name="Labutti K."/>
            <person name="Salamov A."/>
            <person name="Andreopoulos B."/>
            <person name="Baker S."/>
            <person name="Barry K."/>
            <person name="Bills G."/>
            <person name="Bluhm B."/>
            <person name="Cannon C."/>
            <person name="Castanera R."/>
            <person name="Culley D."/>
            <person name="Daum C."/>
            <person name="Ezra D."/>
            <person name="Gonzalez J."/>
            <person name="Henrissat B."/>
            <person name="Kuo A."/>
            <person name="Liang C."/>
            <person name="Lipzen A."/>
            <person name="Lutzoni F."/>
            <person name="Magnuson J."/>
            <person name="Mondo S."/>
            <person name="Nolan M."/>
            <person name="Ohm R."/>
            <person name="Pangilinan J."/>
            <person name="Park H.-J."/>
            <person name="Ramirez L."/>
            <person name="Alfaro M."/>
            <person name="Sun H."/>
            <person name="Tritt A."/>
            <person name="Yoshinaga Y."/>
            <person name="Zwiers L.-H."/>
            <person name="Turgeon B."/>
            <person name="Goodwin S."/>
            <person name="Spatafora J."/>
            <person name="Crous P."/>
            <person name="Grigoriev I."/>
        </authorList>
    </citation>
    <scope>NUCLEOTIDE SEQUENCE</scope>
    <source>
        <strain evidence="8">CBS 107.79</strain>
    </source>
</reference>
<dbReference type="Proteomes" id="UP000800036">
    <property type="component" value="Unassembled WGS sequence"/>
</dbReference>
<name>A0A6A5UVG3_9PLEO</name>